<name>A0A9W4A0F7_BACTO</name>
<dbReference type="EMBL" id="AP014864">
    <property type="protein sequence ID" value="BAR86933.1"/>
    <property type="molecule type" value="Genomic_DNA"/>
</dbReference>
<dbReference type="Proteomes" id="UP000055316">
    <property type="component" value="Chromosome"/>
</dbReference>
<reference evidence="1 2" key="1">
    <citation type="submission" date="2015-05" db="EMBL/GenBank/DDBJ databases">
        <title>Whole genome sequence of Bacillus thuringiensis serovar tolworthi Pasteur Institute Standard strain.</title>
        <authorList>
            <person name="Kanda K."/>
            <person name="Nakashima K."/>
            <person name="Nagano Y."/>
        </authorList>
    </citation>
    <scope>NUCLEOTIDE SEQUENCE [LARGE SCALE GENOMIC DNA]</scope>
    <source>
        <strain evidence="1 2">Pasteur Institute Standard strain</strain>
    </source>
</reference>
<gene>
    <name evidence="1" type="ORF">KNN_06170</name>
</gene>
<accession>A0A9W4A0F7</accession>
<proteinExistence type="predicted"/>
<evidence type="ECO:0000313" key="2">
    <source>
        <dbReference type="Proteomes" id="UP000055316"/>
    </source>
</evidence>
<sequence>MIIKIGQLNIVEVLKKSMYFYLNGLRKEDNLVMYEKYHEVDRSYCKGGDIDDLSKL</sequence>
<protein>
    <submittedName>
        <fullName evidence="1">Uncharacterized protein</fullName>
    </submittedName>
</protein>
<organism evidence="1 2">
    <name type="scientific">Bacillus thuringiensis subsp. tolworthi</name>
    <dbReference type="NCBI Taxonomy" id="1442"/>
    <lineage>
        <taxon>Bacteria</taxon>
        <taxon>Bacillati</taxon>
        <taxon>Bacillota</taxon>
        <taxon>Bacilli</taxon>
        <taxon>Bacillales</taxon>
        <taxon>Bacillaceae</taxon>
        <taxon>Bacillus</taxon>
        <taxon>Bacillus cereus group</taxon>
    </lineage>
</organism>
<dbReference type="AlphaFoldDB" id="A0A9W4A0F7"/>
<evidence type="ECO:0000313" key="1">
    <source>
        <dbReference type="EMBL" id="BAR86933.1"/>
    </source>
</evidence>